<dbReference type="AlphaFoldDB" id="A0A8J7HLH9"/>
<comment type="caution">
    <text evidence="1">The sequence shown here is derived from an EMBL/GenBank/DDBJ whole genome shotgun (WGS) entry which is preliminary data.</text>
</comment>
<evidence type="ECO:0000313" key="1">
    <source>
        <dbReference type="EMBL" id="MBH8561808.1"/>
    </source>
</evidence>
<reference evidence="1 2" key="1">
    <citation type="journal article" date="2021" name="Int. J. Syst. Evol. Microbiol.">
        <title>Amazonocrinis nigriterrae gen. nov., sp. nov., Atlanticothrix silvestris gen. nov., sp. nov. and Dendronalium phyllosphericum gen. nov., sp. nov., nostocacean cyanobacteria from Brazilian environments.</title>
        <authorList>
            <person name="Alvarenga D.O."/>
            <person name="Andreote A.P.D."/>
            <person name="Branco L.H.Z."/>
            <person name="Delbaje E."/>
            <person name="Cruz R.B."/>
            <person name="Varani A.M."/>
            <person name="Fiore M.F."/>
        </authorList>
    </citation>
    <scope>NUCLEOTIDE SEQUENCE [LARGE SCALE GENOMIC DNA]</scope>
    <source>
        <strain evidence="1 2">CENA67</strain>
    </source>
</reference>
<dbReference type="Proteomes" id="UP000632766">
    <property type="component" value="Unassembled WGS sequence"/>
</dbReference>
<organism evidence="1 2">
    <name type="scientific">Amazonocrinis nigriterrae CENA67</name>
    <dbReference type="NCBI Taxonomy" id="2794033"/>
    <lineage>
        <taxon>Bacteria</taxon>
        <taxon>Bacillati</taxon>
        <taxon>Cyanobacteriota</taxon>
        <taxon>Cyanophyceae</taxon>
        <taxon>Nostocales</taxon>
        <taxon>Nostocaceae</taxon>
        <taxon>Amazonocrinis</taxon>
        <taxon>Amazonocrinis nigriterrae</taxon>
    </lineage>
</organism>
<keyword evidence="2" id="KW-1185">Reference proteome</keyword>
<accession>A0A8J7HLH9</accession>
<dbReference type="RefSeq" id="WP_198123800.1">
    <property type="nucleotide sequence ID" value="NZ_JAECZC010000007.1"/>
</dbReference>
<name>A0A8J7HLH9_9NOST</name>
<sequence length="70" mass="7985">MLSQDCDSISVVNDLVRKIRIKENQLKIAKESNMIYVAEALQTQLQELRSELSESPDSELQALMSLLDDF</sequence>
<evidence type="ECO:0000313" key="2">
    <source>
        <dbReference type="Proteomes" id="UP000632766"/>
    </source>
</evidence>
<dbReference type="EMBL" id="JAECZC010000007">
    <property type="protein sequence ID" value="MBH8561808.1"/>
    <property type="molecule type" value="Genomic_DNA"/>
</dbReference>
<proteinExistence type="predicted"/>
<protein>
    <submittedName>
        <fullName evidence="1">Uncharacterized protein</fullName>
    </submittedName>
</protein>
<gene>
    <name evidence="1" type="ORF">I8748_06400</name>
</gene>